<protein>
    <submittedName>
        <fullName evidence="3">DUF5777 family beta-barrel protein</fullName>
    </submittedName>
</protein>
<reference evidence="3" key="1">
    <citation type="submission" date="2023-06" db="EMBL/GenBank/DDBJ databases">
        <title>Robiginitalea aurantiacus sp. nov. and Algoriphagus sediminis sp. nov., isolated from coastal sediment.</title>
        <authorList>
            <person name="Zhou Z.Y."/>
            <person name="An J."/>
            <person name="Jia Y.W."/>
            <person name="Du Z.J."/>
        </authorList>
    </citation>
    <scope>NUCLEOTIDE SEQUENCE</scope>
    <source>
        <strain evidence="3">M39</strain>
    </source>
</reference>
<evidence type="ECO:0000313" key="4">
    <source>
        <dbReference type="Proteomes" id="UP001174839"/>
    </source>
</evidence>
<evidence type="ECO:0000313" key="3">
    <source>
        <dbReference type="EMBL" id="MDM9632094.1"/>
    </source>
</evidence>
<accession>A0ABT7WH00</accession>
<feature type="chain" id="PRO_5045526904" evidence="1">
    <location>
        <begin position="21"/>
        <end position="285"/>
    </location>
</feature>
<evidence type="ECO:0000256" key="1">
    <source>
        <dbReference type="SAM" id="SignalP"/>
    </source>
</evidence>
<feature type="domain" description="DUF5777" evidence="2">
    <location>
        <begin position="39"/>
        <end position="283"/>
    </location>
</feature>
<organism evidence="3 4">
    <name type="scientific">Robiginitalea aurantiaca</name>
    <dbReference type="NCBI Taxonomy" id="3056915"/>
    <lineage>
        <taxon>Bacteria</taxon>
        <taxon>Pseudomonadati</taxon>
        <taxon>Bacteroidota</taxon>
        <taxon>Flavobacteriia</taxon>
        <taxon>Flavobacteriales</taxon>
        <taxon>Flavobacteriaceae</taxon>
        <taxon>Robiginitalea</taxon>
    </lineage>
</organism>
<dbReference type="Proteomes" id="UP001174839">
    <property type="component" value="Unassembled WGS sequence"/>
</dbReference>
<dbReference type="EMBL" id="JAUDUY010000005">
    <property type="protein sequence ID" value="MDM9632094.1"/>
    <property type="molecule type" value="Genomic_DNA"/>
</dbReference>
<keyword evidence="4" id="KW-1185">Reference proteome</keyword>
<dbReference type="InterPro" id="IPR045916">
    <property type="entry name" value="DUF5777"/>
</dbReference>
<dbReference type="Pfam" id="PF19089">
    <property type="entry name" value="DUF5777"/>
    <property type="match status" value="1"/>
</dbReference>
<gene>
    <name evidence="3" type="ORF">QU605_11450</name>
</gene>
<name>A0ABT7WH00_9FLAO</name>
<dbReference type="SUPFAM" id="SSF56935">
    <property type="entry name" value="Porins"/>
    <property type="match status" value="1"/>
</dbReference>
<comment type="caution">
    <text evidence="3">The sequence shown here is derived from an EMBL/GenBank/DDBJ whole genome shotgun (WGS) entry which is preliminary data.</text>
</comment>
<evidence type="ECO:0000259" key="2">
    <source>
        <dbReference type="Pfam" id="PF19089"/>
    </source>
</evidence>
<proteinExistence type="predicted"/>
<sequence length="285" mass="32439">MRPLYFLFLILCCIPLTVTSQETEADTVEVVDKPERPAFESSFLIDNPTDKIYLKNTLEAVMQHRFGTIGGGENDLLGIWGAANIRLGLTYTIHERLQVGIGTEKLRRLQDFNWKVGLLRQTRSGKVPVNVSYYGNFVVDARKKENFSLEQHRYSFFHQLIVSRRFSPNLSLQVAGSISHFNLVKEGQKNDVFGLAVGGRYKVTPQTSITMEYSIPFADYDGYNYPEPGFSIGAEFVTSSHAFQVYLSSLNGITPQANYFYNENNFFKGTRNILLGFTITRLYNF</sequence>
<dbReference type="RefSeq" id="WP_289725452.1">
    <property type="nucleotide sequence ID" value="NZ_JAUDUY010000005.1"/>
</dbReference>
<feature type="signal peptide" evidence="1">
    <location>
        <begin position="1"/>
        <end position="20"/>
    </location>
</feature>
<keyword evidence="1" id="KW-0732">Signal</keyword>